<dbReference type="GO" id="GO:0006508">
    <property type="term" value="P:proteolysis"/>
    <property type="evidence" value="ECO:0007669"/>
    <property type="project" value="UniProtKB-KW"/>
</dbReference>
<feature type="chain" id="PRO_5019715248" description="Peptidase S1 domain-containing protein" evidence="5">
    <location>
        <begin position="19"/>
        <end position="272"/>
    </location>
</feature>
<keyword evidence="1" id="KW-0645">Protease</keyword>
<evidence type="ECO:0000256" key="2">
    <source>
        <dbReference type="ARBA" id="ARBA00022801"/>
    </source>
</evidence>
<evidence type="ECO:0000256" key="4">
    <source>
        <dbReference type="ARBA" id="ARBA00023157"/>
    </source>
</evidence>
<sequence length="272" mass="30789">MKYFSAFILLAVISYTGSQIIKQELHDDSFKAETNDLRIQGGEKTTIKKFPYMISVHTTNGLRGAAVIINKYWGLTAGIIFYRYMNGTLTFRAGSTQQNRGKILKVDKYFDHPKYSGGWTDDLTIFKFTKPIKISNTMKPISIASSLPKNGTMVTVSGWGDEEWMKENSGTTQLKAVKVKYVHSKTCQPLYQDDIDDGNFCSLTPGRSPCAFDWGAPVMHQQKLIGIYVGGEDCGSITKPPLYLDLTRYRQWILDTIRKNSKSYEIDEINIE</sequence>
<proteinExistence type="predicted"/>
<dbReference type="OrthoDB" id="10059102at2759"/>
<keyword evidence="5" id="KW-0732">Signal</keyword>
<reference evidence="7 8" key="1">
    <citation type="journal article" date="2017" name="Gigascience">
        <title>Genome sequence of the small brown planthopper, Laodelphax striatellus.</title>
        <authorList>
            <person name="Zhu J."/>
            <person name="Jiang F."/>
            <person name="Wang X."/>
            <person name="Yang P."/>
            <person name="Bao Y."/>
            <person name="Zhao W."/>
            <person name="Wang W."/>
            <person name="Lu H."/>
            <person name="Wang Q."/>
            <person name="Cui N."/>
            <person name="Li J."/>
            <person name="Chen X."/>
            <person name="Luo L."/>
            <person name="Yu J."/>
            <person name="Kang L."/>
            <person name="Cui F."/>
        </authorList>
    </citation>
    <scope>NUCLEOTIDE SEQUENCE [LARGE SCALE GENOMIC DNA]</scope>
    <source>
        <strain evidence="7">Lst14</strain>
    </source>
</reference>
<keyword evidence="8" id="KW-1185">Reference proteome</keyword>
<dbReference type="CDD" id="cd00190">
    <property type="entry name" value="Tryp_SPc"/>
    <property type="match status" value="1"/>
</dbReference>
<dbReference type="EMBL" id="QKKF02005868">
    <property type="protein sequence ID" value="RZF46625.1"/>
    <property type="molecule type" value="Genomic_DNA"/>
</dbReference>
<dbReference type="PANTHER" id="PTHR24276">
    <property type="entry name" value="POLYSERASE-RELATED"/>
    <property type="match status" value="1"/>
</dbReference>
<dbReference type="SMR" id="A0A482XKL8"/>
<dbReference type="Gene3D" id="2.40.10.10">
    <property type="entry name" value="Trypsin-like serine proteases"/>
    <property type="match status" value="1"/>
</dbReference>
<dbReference type="SUPFAM" id="SSF50494">
    <property type="entry name" value="Trypsin-like serine proteases"/>
    <property type="match status" value="1"/>
</dbReference>
<dbReference type="STRING" id="195883.A0A482XKL8"/>
<dbReference type="GO" id="GO:0004252">
    <property type="term" value="F:serine-type endopeptidase activity"/>
    <property type="evidence" value="ECO:0007669"/>
    <property type="project" value="InterPro"/>
</dbReference>
<dbReference type="SMART" id="SM00020">
    <property type="entry name" value="Tryp_SPc"/>
    <property type="match status" value="1"/>
</dbReference>
<dbReference type="InterPro" id="IPR009003">
    <property type="entry name" value="Peptidase_S1_PA"/>
</dbReference>
<keyword evidence="3" id="KW-0720">Serine protease</keyword>
<evidence type="ECO:0000313" key="8">
    <source>
        <dbReference type="Proteomes" id="UP000291343"/>
    </source>
</evidence>
<keyword evidence="4" id="KW-1015">Disulfide bond</keyword>
<gene>
    <name evidence="7" type="ORF">LSTR_LSTR002957</name>
</gene>
<keyword evidence="2" id="KW-0378">Hydrolase</keyword>
<feature type="signal peptide" evidence="5">
    <location>
        <begin position="1"/>
        <end position="18"/>
    </location>
</feature>
<dbReference type="PANTHER" id="PTHR24276:SF98">
    <property type="entry name" value="FI18310P1-RELATED"/>
    <property type="match status" value="1"/>
</dbReference>
<dbReference type="InterPro" id="IPR050430">
    <property type="entry name" value="Peptidase_S1"/>
</dbReference>
<name>A0A482XKL8_LAOST</name>
<protein>
    <recommendedName>
        <fullName evidence="6">Peptidase S1 domain-containing protein</fullName>
    </recommendedName>
</protein>
<evidence type="ECO:0000313" key="7">
    <source>
        <dbReference type="EMBL" id="RZF46625.1"/>
    </source>
</evidence>
<accession>A0A482XKL8</accession>
<dbReference type="FunCoup" id="A0A482XKL8">
    <property type="interactions" value="35"/>
</dbReference>
<organism evidence="7 8">
    <name type="scientific">Laodelphax striatellus</name>
    <name type="common">Small brown planthopper</name>
    <name type="synonym">Delphax striatella</name>
    <dbReference type="NCBI Taxonomy" id="195883"/>
    <lineage>
        <taxon>Eukaryota</taxon>
        <taxon>Metazoa</taxon>
        <taxon>Ecdysozoa</taxon>
        <taxon>Arthropoda</taxon>
        <taxon>Hexapoda</taxon>
        <taxon>Insecta</taxon>
        <taxon>Pterygota</taxon>
        <taxon>Neoptera</taxon>
        <taxon>Paraneoptera</taxon>
        <taxon>Hemiptera</taxon>
        <taxon>Auchenorrhyncha</taxon>
        <taxon>Fulgoroidea</taxon>
        <taxon>Delphacidae</taxon>
        <taxon>Criomorphinae</taxon>
        <taxon>Laodelphax</taxon>
    </lineage>
</organism>
<dbReference type="InterPro" id="IPR001254">
    <property type="entry name" value="Trypsin_dom"/>
</dbReference>
<dbReference type="Proteomes" id="UP000291343">
    <property type="component" value="Unassembled WGS sequence"/>
</dbReference>
<evidence type="ECO:0000256" key="5">
    <source>
        <dbReference type="SAM" id="SignalP"/>
    </source>
</evidence>
<dbReference type="InParanoid" id="A0A482XKL8"/>
<dbReference type="InterPro" id="IPR043504">
    <property type="entry name" value="Peptidase_S1_PA_chymotrypsin"/>
</dbReference>
<evidence type="ECO:0000256" key="1">
    <source>
        <dbReference type="ARBA" id="ARBA00022670"/>
    </source>
</evidence>
<comment type="caution">
    <text evidence="7">The sequence shown here is derived from an EMBL/GenBank/DDBJ whole genome shotgun (WGS) entry which is preliminary data.</text>
</comment>
<feature type="domain" description="Peptidase S1" evidence="6">
    <location>
        <begin position="39"/>
        <end position="258"/>
    </location>
</feature>
<dbReference type="Pfam" id="PF00089">
    <property type="entry name" value="Trypsin"/>
    <property type="match status" value="1"/>
</dbReference>
<evidence type="ECO:0000259" key="6">
    <source>
        <dbReference type="PROSITE" id="PS50240"/>
    </source>
</evidence>
<dbReference type="PROSITE" id="PS50240">
    <property type="entry name" value="TRYPSIN_DOM"/>
    <property type="match status" value="1"/>
</dbReference>
<dbReference type="AlphaFoldDB" id="A0A482XKL8"/>
<evidence type="ECO:0000256" key="3">
    <source>
        <dbReference type="ARBA" id="ARBA00022825"/>
    </source>
</evidence>